<dbReference type="Proteomes" id="UP000651668">
    <property type="component" value="Unassembled WGS sequence"/>
</dbReference>
<keyword evidence="2" id="KW-1185">Reference proteome</keyword>
<name>A0A916UGW4_9SPHI</name>
<protein>
    <submittedName>
        <fullName evidence="1">Uncharacterized protein</fullName>
    </submittedName>
</protein>
<dbReference type="RefSeq" id="WP_188627249.1">
    <property type="nucleotide sequence ID" value="NZ_BMIL01000008.1"/>
</dbReference>
<dbReference type="EMBL" id="BMIL01000008">
    <property type="protein sequence ID" value="GGC70541.1"/>
    <property type="molecule type" value="Genomic_DNA"/>
</dbReference>
<accession>A0A916UGW4</accession>
<organism evidence="1 2">
    <name type="scientific">Pedobacter quisquiliarum</name>
    <dbReference type="NCBI Taxonomy" id="1834438"/>
    <lineage>
        <taxon>Bacteria</taxon>
        <taxon>Pseudomonadati</taxon>
        <taxon>Bacteroidota</taxon>
        <taxon>Sphingobacteriia</taxon>
        <taxon>Sphingobacteriales</taxon>
        <taxon>Sphingobacteriaceae</taxon>
        <taxon>Pedobacter</taxon>
    </lineage>
</organism>
<reference evidence="1" key="1">
    <citation type="journal article" date="2014" name="Int. J. Syst. Evol. Microbiol.">
        <title>Complete genome sequence of Corynebacterium casei LMG S-19264T (=DSM 44701T), isolated from a smear-ripened cheese.</title>
        <authorList>
            <consortium name="US DOE Joint Genome Institute (JGI-PGF)"/>
            <person name="Walter F."/>
            <person name="Albersmeier A."/>
            <person name="Kalinowski J."/>
            <person name="Ruckert C."/>
        </authorList>
    </citation>
    <scope>NUCLEOTIDE SEQUENCE</scope>
    <source>
        <strain evidence="1">CGMCC 1.15343</strain>
    </source>
</reference>
<evidence type="ECO:0000313" key="2">
    <source>
        <dbReference type="Proteomes" id="UP000651668"/>
    </source>
</evidence>
<comment type="caution">
    <text evidence="1">The sequence shown here is derived from an EMBL/GenBank/DDBJ whole genome shotgun (WGS) entry which is preliminary data.</text>
</comment>
<evidence type="ECO:0000313" key="1">
    <source>
        <dbReference type="EMBL" id="GGC70541.1"/>
    </source>
</evidence>
<dbReference type="AlphaFoldDB" id="A0A916UGW4"/>
<reference evidence="1" key="2">
    <citation type="submission" date="2020-09" db="EMBL/GenBank/DDBJ databases">
        <authorList>
            <person name="Sun Q."/>
            <person name="Zhou Y."/>
        </authorList>
    </citation>
    <scope>NUCLEOTIDE SEQUENCE</scope>
    <source>
        <strain evidence="1">CGMCC 1.15343</strain>
    </source>
</reference>
<sequence length="77" mass="8707">MMKPFQITTAKGTNYDVSEMKGTPNGYEISKDGENCPFFMGSKGQWSTGDFAPRFLDFDISEIGKLIEFELKLKADR</sequence>
<proteinExistence type="predicted"/>
<gene>
    <name evidence="1" type="ORF">GCM10011387_24970</name>
</gene>